<name>A0A1Z8B8U6_9FLAO</name>
<evidence type="ECO:0000313" key="1">
    <source>
        <dbReference type="EMBL" id="OUS19025.1"/>
    </source>
</evidence>
<comment type="caution">
    <text evidence="1">The sequence shown here is derived from an EMBL/GenBank/DDBJ whole genome shotgun (WGS) entry which is preliminary data.</text>
</comment>
<gene>
    <name evidence="1" type="ORF">A9Q93_02925</name>
</gene>
<organism evidence="1 2">
    <name type="scientific">Nonlabens dokdonensis</name>
    <dbReference type="NCBI Taxonomy" id="328515"/>
    <lineage>
        <taxon>Bacteria</taxon>
        <taxon>Pseudomonadati</taxon>
        <taxon>Bacteroidota</taxon>
        <taxon>Flavobacteriia</taxon>
        <taxon>Flavobacteriales</taxon>
        <taxon>Flavobacteriaceae</taxon>
        <taxon>Nonlabens</taxon>
    </lineage>
</organism>
<dbReference type="RefSeq" id="WP_303685889.1">
    <property type="nucleotide sequence ID" value="NZ_CAJXYO010000079.1"/>
</dbReference>
<evidence type="ECO:0000313" key="2">
    <source>
        <dbReference type="Proteomes" id="UP000196102"/>
    </source>
</evidence>
<dbReference type="Proteomes" id="UP000196102">
    <property type="component" value="Unassembled WGS sequence"/>
</dbReference>
<dbReference type="AlphaFoldDB" id="A0A1Z8B8U6"/>
<reference evidence="2" key="1">
    <citation type="journal article" date="2017" name="Proc. Natl. Acad. Sci. U.S.A.">
        <title>Simulation of Deepwater Horizon oil plume reveals substrate specialization within a complex community of hydrocarbon-degraders.</title>
        <authorList>
            <person name="Hu P."/>
            <person name="Dubinsky E.A."/>
            <person name="Probst A.J."/>
            <person name="Wang J."/>
            <person name="Sieber C.M.K."/>
            <person name="Tom L.M."/>
            <person name="Gardinali P."/>
            <person name="Banfield J.F."/>
            <person name="Atlas R.M."/>
            <person name="Andersen G.L."/>
        </authorList>
    </citation>
    <scope>NUCLEOTIDE SEQUENCE [LARGE SCALE GENOMIC DNA]</scope>
</reference>
<dbReference type="EMBL" id="MAAX01000049">
    <property type="protein sequence ID" value="OUS19025.1"/>
    <property type="molecule type" value="Genomic_DNA"/>
</dbReference>
<accession>A0A1Z8B8U6</accession>
<sequence>MNKIEIEGSYIQYAGGYDKENIVESDFLKALKDLEQMDDEHGAFWIGVYGAETDEFVLELHKSLTLFGNFSENENYKIQLKSLEASKEYFNLLLSGMIEKLKEKLKTMHNNV</sequence>
<proteinExistence type="predicted"/>
<protein>
    <submittedName>
        <fullName evidence="1">Uncharacterized protein</fullName>
    </submittedName>
</protein>